<dbReference type="SUPFAM" id="SSF54695">
    <property type="entry name" value="POZ domain"/>
    <property type="match status" value="1"/>
</dbReference>
<comment type="caution">
    <text evidence="3">The sequence shown here is derived from an EMBL/GenBank/DDBJ whole genome shotgun (WGS) entry which is preliminary data.</text>
</comment>
<proteinExistence type="predicted"/>
<dbReference type="Proteomes" id="UP000297299">
    <property type="component" value="Unassembled WGS sequence"/>
</dbReference>
<evidence type="ECO:0000313" key="3">
    <source>
        <dbReference type="EMBL" id="TEY38078.1"/>
    </source>
</evidence>
<organism evidence="3 4">
    <name type="scientific">Botryotinia calthae</name>
    <dbReference type="NCBI Taxonomy" id="38488"/>
    <lineage>
        <taxon>Eukaryota</taxon>
        <taxon>Fungi</taxon>
        <taxon>Dikarya</taxon>
        <taxon>Ascomycota</taxon>
        <taxon>Pezizomycotina</taxon>
        <taxon>Leotiomycetes</taxon>
        <taxon>Helotiales</taxon>
        <taxon>Sclerotiniaceae</taxon>
        <taxon>Botryotinia</taxon>
    </lineage>
</organism>
<name>A0A4Y8CM52_9HELO</name>
<dbReference type="AlphaFoldDB" id="A0A4Y8CM52"/>
<evidence type="ECO:0000259" key="2">
    <source>
        <dbReference type="SMART" id="SM00225"/>
    </source>
</evidence>
<reference evidence="3 4" key="1">
    <citation type="submission" date="2017-11" db="EMBL/GenBank/DDBJ databases">
        <title>Comparative genomics of Botrytis spp.</title>
        <authorList>
            <person name="Valero-Jimenez C.A."/>
            <person name="Tapia P."/>
            <person name="Veloso J."/>
            <person name="Silva-Moreno E."/>
            <person name="Staats M."/>
            <person name="Valdes J.H."/>
            <person name="Van Kan J.A.L."/>
        </authorList>
    </citation>
    <scope>NUCLEOTIDE SEQUENCE [LARGE SCALE GENOMIC DNA]</scope>
    <source>
        <strain evidence="3 4">MUCL2830</strain>
    </source>
</reference>
<dbReference type="OrthoDB" id="5326346at2759"/>
<feature type="region of interest" description="Disordered" evidence="1">
    <location>
        <begin position="26"/>
        <end position="58"/>
    </location>
</feature>
<dbReference type="InterPro" id="IPR011333">
    <property type="entry name" value="SKP1/BTB/POZ_sf"/>
</dbReference>
<dbReference type="Gene3D" id="3.30.710.10">
    <property type="entry name" value="Potassium Channel Kv1.1, Chain A"/>
    <property type="match status" value="1"/>
</dbReference>
<feature type="domain" description="BTB" evidence="2">
    <location>
        <begin position="58"/>
        <end position="159"/>
    </location>
</feature>
<dbReference type="EMBL" id="PHWZ01000501">
    <property type="protein sequence ID" value="TEY38078.1"/>
    <property type="molecule type" value="Genomic_DNA"/>
</dbReference>
<keyword evidence="4" id="KW-1185">Reference proteome</keyword>
<gene>
    <name evidence="3" type="ORF">BOTCAL_0502g00060</name>
</gene>
<protein>
    <recommendedName>
        <fullName evidence="2">BTB domain-containing protein</fullName>
    </recommendedName>
</protein>
<sequence>MLVTYDPDGDVVLLLTRVIELGGANEGGSLGDSAKTKAESGDYSEENNSTDEPSASSEDVHMLVSSKHLCLASPVFKAMFQHNNFKEGRELASAGKIEIPLPDDEPDAFDILMCVIHGWTRNVPRDIDLDLLLRISTLVDKYQLHEVVEIMSDRWISLLAAKLPEEFTDDLLPWLSISWVFEKSSIFKEVTRIAERQSNGKIGEGRDDIPIPNSVLDTIQERRLTAIADAYSTVATILNTGKHHCTAPSKKSFECSGMVLGTLLLSTKKLGIFPVPDLTGTELTFNYVVNQIRKVEVIALCDEISPHRGFEHHHWSTHGVKQTIDTALAILEKSLSGLDMEDFKKGKRLQSELKLSSRVKANNLDMAQLSLTPS</sequence>
<evidence type="ECO:0000313" key="4">
    <source>
        <dbReference type="Proteomes" id="UP000297299"/>
    </source>
</evidence>
<dbReference type="InterPro" id="IPR000210">
    <property type="entry name" value="BTB/POZ_dom"/>
</dbReference>
<dbReference type="Pfam" id="PF00651">
    <property type="entry name" value="BTB"/>
    <property type="match status" value="1"/>
</dbReference>
<evidence type="ECO:0000256" key="1">
    <source>
        <dbReference type="SAM" id="MobiDB-lite"/>
    </source>
</evidence>
<dbReference type="STRING" id="38488.A0A4Y8CM52"/>
<accession>A0A4Y8CM52</accession>
<dbReference type="SMART" id="SM00225">
    <property type="entry name" value="BTB"/>
    <property type="match status" value="1"/>
</dbReference>